<evidence type="ECO:0000313" key="13">
    <source>
        <dbReference type="Proteomes" id="UP000414364"/>
    </source>
</evidence>
<dbReference type="EMBL" id="VDFP01000006">
    <property type="protein sequence ID" value="MQS75590.1"/>
    <property type="molecule type" value="Genomic_DNA"/>
</dbReference>
<dbReference type="GO" id="GO:0016036">
    <property type="term" value="P:cellular response to phosphate starvation"/>
    <property type="evidence" value="ECO:0007669"/>
    <property type="project" value="TreeGrafter"/>
</dbReference>
<dbReference type="GO" id="GO:0000155">
    <property type="term" value="F:phosphorelay sensor kinase activity"/>
    <property type="evidence" value="ECO:0007669"/>
    <property type="project" value="InterPro"/>
</dbReference>
<dbReference type="CDD" id="cd00082">
    <property type="entry name" value="HisKA"/>
    <property type="match status" value="1"/>
</dbReference>
<dbReference type="InterPro" id="IPR036890">
    <property type="entry name" value="HATPase_C_sf"/>
</dbReference>
<dbReference type="PROSITE" id="PS50109">
    <property type="entry name" value="HIS_KIN"/>
    <property type="match status" value="1"/>
</dbReference>
<evidence type="ECO:0000256" key="8">
    <source>
        <dbReference type="ARBA" id="ARBA00023136"/>
    </source>
</evidence>
<dbReference type="Proteomes" id="UP000414364">
    <property type="component" value="Unassembled WGS sequence"/>
</dbReference>
<evidence type="ECO:0000256" key="10">
    <source>
        <dbReference type="SAM" id="Phobius"/>
    </source>
</evidence>
<dbReference type="RefSeq" id="WP_153384998.1">
    <property type="nucleotide sequence ID" value="NZ_VDFP01000006.1"/>
</dbReference>
<dbReference type="PRINTS" id="PR00344">
    <property type="entry name" value="BCTRLSENSOR"/>
</dbReference>
<evidence type="ECO:0000313" key="12">
    <source>
        <dbReference type="EMBL" id="MQS75590.1"/>
    </source>
</evidence>
<dbReference type="PANTHER" id="PTHR45453">
    <property type="entry name" value="PHOSPHATE REGULON SENSOR PROTEIN PHOR"/>
    <property type="match status" value="1"/>
</dbReference>
<dbReference type="SMART" id="SM00387">
    <property type="entry name" value="HATPase_c"/>
    <property type="match status" value="1"/>
</dbReference>
<evidence type="ECO:0000259" key="11">
    <source>
        <dbReference type="PROSITE" id="PS50109"/>
    </source>
</evidence>
<sequence length="454" mass="52212">MLGTSSKMKLNSKQNRITRRQQFKLFLSIMAAFAILFLTLGLIIFNLFQSSTYRSIDKDIKSQVTAIKKQPNMQRKVNSSPTPQGPDDQFHRPEPKAPFQTSILIFNSKGKLLNRSSLGNRYSVVKNIKLRKKNLNLKQTITINNMNFRSILIKVSKNNNNPMYAGHYVLIMQNIDTQIQSMIQSMENFEKILIITFFLFWIAALITSYFLARINMLPIVKSWKQQTEFVNDAAHELRTPLTIIQGKLEYMLTKPKQKIIDEAEAISVSLDEVSRLNSLTNNLLDLARFDQATTKLYFELTKPQFFLKDPIIPFKDIINSQEKVFQINLRHKPTLNLDRNKIKQLLIILLDNATKYTPKNGTIKIYDHVENSKYQFIISDTGVGISDSDKQKVFGRFYRVDKSRNQSSGGHGLGLAIAKQIVTNHKGNIFVRDNLPHGSEFVVELPIKKTHKND</sequence>
<evidence type="ECO:0000256" key="1">
    <source>
        <dbReference type="ARBA" id="ARBA00000085"/>
    </source>
</evidence>
<evidence type="ECO:0000256" key="7">
    <source>
        <dbReference type="ARBA" id="ARBA00023012"/>
    </source>
</evidence>
<comment type="catalytic activity">
    <reaction evidence="1">
        <text>ATP + protein L-histidine = ADP + protein N-phospho-L-histidine.</text>
        <dbReference type="EC" id="2.7.13.3"/>
    </reaction>
</comment>
<evidence type="ECO:0000256" key="9">
    <source>
        <dbReference type="SAM" id="MobiDB-lite"/>
    </source>
</evidence>
<dbReference type="PANTHER" id="PTHR45453:SF1">
    <property type="entry name" value="PHOSPHATE REGULON SENSOR PROTEIN PHOR"/>
    <property type="match status" value="1"/>
</dbReference>
<dbReference type="Pfam" id="PF02518">
    <property type="entry name" value="HATPase_c"/>
    <property type="match status" value="1"/>
</dbReference>
<keyword evidence="4" id="KW-0597">Phosphoprotein</keyword>
<keyword evidence="7" id="KW-0902">Two-component regulatory system</keyword>
<dbReference type="GO" id="GO:0004721">
    <property type="term" value="F:phosphoprotein phosphatase activity"/>
    <property type="evidence" value="ECO:0007669"/>
    <property type="project" value="TreeGrafter"/>
</dbReference>
<dbReference type="SMART" id="SM00388">
    <property type="entry name" value="HisKA"/>
    <property type="match status" value="1"/>
</dbReference>
<dbReference type="SUPFAM" id="SSF47384">
    <property type="entry name" value="Homodimeric domain of signal transducing histidine kinase"/>
    <property type="match status" value="1"/>
</dbReference>
<dbReference type="Gene3D" id="1.10.287.130">
    <property type="match status" value="1"/>
</dbReference>
<dbReference type="InterPro" id="IPR036097">
    <property type="entry name" value="HisK_dim/P_sf"/>
</dbReference>
<organism evidence="12 13">
    <name type="scientific">Companilactobacillus halodurans</name>
    <dbReference type="NCBI Taxonomy" id="2584183"/>
    <lineage>
        <taxon>Bacteria</taxon>
        <taxon>Bacillati</taxon>
        <taxon>Bacillota</taxon>
        <taxon>Bacilli</taxon>
        <taxon>Lactobacillales</taxon>
        <taxon>Lactobacillaceae</taxon>
        <taxon>Companilactobacillus</taxon>
    </lineage>
</organism>
<feature type="domain" description="Histidine kinase" evidence="11">
    <location>
        <begin position="232"/>
        <end position="449"/>
    </location>
</feature>
<feature type="region of interest" description="Disordered" evidence="9">
    <location>
        <begin position="67"/>
        <end position="93"/>
    </location>
</feature>
<dbReference type="InterPro" id="IPR004358">
    <property type="entry name" value="Sig_transdc_His_kin-like_C"/>
</dbReference>
<name>A0A5P0ZMU5_9LACO</name>
<dbReference type="InterPro" id="IPR050351">
    <property type="entry name" value="BphY/WalK/GraS-like"/>
</dbReference>
<dbReference type="Gene3D" id="3.30.565.10">
    <property type="entry name" value="Histidine kinase-like ATPase, C-terminal domain"/>
    <property type="match status" value="1"/>
</dbReference>
<dbReference type="EC" id="2.7.13.3" evidence="3"/>
<comment type="subcellular location">
    <subcellularLocation>
        <location evidence="2">Membrane</location>
    </subcellularLocation>
</comment>
<feature type="compositionally biased region" description="Polar residues" evidence="9">
    <location>
        <begin position="71"/>
        <end position="82"/>
    </location>
</feature>
<dbReference type="FunFam" id="3.30.565.10:FF:000006">
    <property type="entry name" value="Sensor histidine kinase WalK"/>
    <property type="match status" value="1"/>
</dbReference>
<proteinExistence type="predicted"/>
<evidence type="ECO:0000256" key="3">
    <source>
        <dbReference type="ARBA" id="ARBA00012438"/>
    </source>
</evidence>
<evidence type="ECO:0000256" key="4">
    <source>
        <dbReference type="ARBA" id="ARBA00022553"/>
    </source>
</evidence>
<accession>A0A5P0ZMU5</accession>
<protein>
    <recommendedName>
        <fullName evidence="3">histidine kinase</fullName>
        <ecNumber evidence="3">2.7.13.3</ecNumber>
    </recommendedName>
</protein>
<evidence type="ECO:0000256" key="6">
    <source>
        <dbReference type="ARBA" id="ARBA00022777"/>
    </source>
</evidence>
<dbReference type="AlphaFoldDB" id="A0A5P0ZMU5"/>
<gene>
    <name evidence="12" type="ORF">FHL06_04190</name>
</gene>
<keyword evidence="6 12" id="KW-0418">Kinase</keyword>
<dbReference type="GO" id="GO:0005886">
    <property type="term" value="C:plasma membrane"/>
    <property type="evidence" value="ECO:0007669"/>
    <property type="project" value="TreeGrafter"/>
</dbReference>
<reference evidence="12 13" key="1">
    <citation type="journal article" date="2019" name="Syst. Appl. Microbiol.">
        <title>Polyphasic characterization of two novel Lactobacillus spp. isolated from blown salami packages: Description of Lactobacillus halodurans sp. nov. and Lactobacillus salsicarnum sp. nov.</title>
        <authorList>
            <person name="Schuster J.A."/>
            <person name="Klingl A."/>
            <person name="Vogel R.F."/>
            <person name="Ehrmann M.A."/>
        </authorList>
    </citation>
    <scope>NUCLEOTIDE SEQUENCE [LARGE SCALE GENOMIC DNA]</scope>
    <source>
        <strain evidence="12 13">TMW 1.2172</strain>
    </source>
</reference>
<dbReference type="InterPro" id="IPR003661">
    <property type="entry name" value="HisK_dim/P_dom"/>
</dbReference>
<comment type="caution">
    <text evidence="12">The sequence shown here is derived from an EMBL/GenBank/DDBJ whole genome shotgun (WGS) entry which is preliminary data.</text>
</comment>
<keyword evidence="10" id="KW-0812">Transmembrane</keyword>
<dbReference type="InterPro" id="IPR003594">
    <property type="entry name" value="HATPase_dom"/>
</dbReference>
<keyword evidence="5" id="KW-0808">Transferase</keyword>
<dbReference type="InterPro" id="IPR005467">
    <property type="entry name" value="His_kinase_dom"/>
</dbReference>
<evidence type="ECO:0000256" key="5">
    <source>
        <dbReference type="ARBA" id="ARBA00022679"/>
    </source>
</evidence>
<feature type="transmembrane region" description="Helical" evidence="10">
    <location>
        <begin position="25"/>
        <end position="48"/>
    </location>
</feature>
<dbReference type="SUPFAM" id="SSF55874">
    <property type="entry name" value="ATPase domain of HSP90 chaperone/DNA topoisomerase II/histidine kinase"/>
    <property type="match status" value="1"/>
</dbReference>
<feature type="transmembrane region" description="Helical" evidence="10">
    <location>
        <begin position="192"/>
        <end position="212"/>
    </location>
</feature>
<evidence type="ECO:0000256" key="2">
    <source>
        <dbReference type="ARBA" id="ARBA00004370"/>
    </source>
</evidence>
<keyword evidence="10" id="KW-1133">Transmembrane helix</keyword>
<keyword evidence="8 10" id="KW-0472">Membrane</keyword>
<dbReference type="FunFam" id="1.10.287.130:FF:000001">
    <property type="entry name" value="Two-component sensor histidine kinase"/>
    <property type="match status" value="1"/>
</dbReference>
<dbReference type="Pfam" id="PF00512">
    <property type="entry name" value="HisKA"/>
    <property type="match status" value="1"/>
</dbReference>